<reference evidence="1 2" key="1">
    <citation type="journal article" date="2015" name="Nature">
        <title>rRNA introns, odd ribosomes, and small enigmatic genomes across a large radiation of phyla.</title>
        <authorList>
            <person name="Brown C.T."/>
            <person name="Hug L.A."/>
            <person name="Thomas B.C."/>
            <person name="Sharon I."/>
            <person name="Castelle C.J."/>
            <person name="Singh A."/>
            <person name="Wilkins M.J."/>
            <person name="Williams K.H."/>
            <person name="Banfield J.F."/>
        </authorList>
    </citation>
    <scope>NUCLEOTIDE SEQUENCE [LARGE SCALE GENOMIC DNA]</scope>
</reference>
<organism evidence="1 2">
    <name type="scientific">Candidatus Wolfebacteria bacterium GW2011_GWA2_47_9b</name>
    <dbReference type="NCBI Taxonomy" id="1619005"/>
    <lineage>
        <taxon>Bacteria</taxon>
        <taxon>Candidatus Wolfeibacteriota</taxon>
    </lineage>
</organism>
<comment type="caution">
    <text evidence="1">The sequence shown here is derived from an EMBL/GenBank/DDBJ whole genome shotgun (WGS) entry which is preliminary data.</text>
</comment>
<sequence>MLVVECYHRGASDDDAFAAVGRTAACCDRRAVFDERVDREGYRRRRNRVLEGAAACCDGDGQGEWLYIDVCLCVRRWGGGDELVVDRSHRCAIHSDPNGE</sequence>
<gene>
    <name evidence="1" type="ORF">UY19_C0002G0053</name>
</gene>
<evidence type="ECO:0000313" key="1">
    <source>
        <dbReference type="EMBL" id="KKU90480.1"/>
    </source>
</evidence>
<accession>A0A0G1X7Y1</accession>
<dbReference type="Proteomes" id="UP000033882">
    <property type="component" value="Unassembled WGS sequence"/>
</dbReference>
<dbReference type="EMBL" id="LCPB01000002">
    <property type="protein sequence ID" value="KKU90480.1"/>
    <property type="molecule type" value="Genomic_DNA"/>
</dbReference>
<protein>
    <submittedName>
        <fullName evidence="1">Uncharacterized protein</fullName>
    </submittedName>
</protein>
<evidence type="ECO:0000313" key="2">
    <source>
        <dbReference type="Proteomes" id="UP000033882"/>
    </source>
</evidence>
<proteinExistence type="predicted"/>
<name>A0A0G1X7Y1_9BACT</name>
<dbReference type="AlphaFoldDB" id="A0A0G1X7Y1"/>